<evidence type="ECO:0000313" key="8">
    <source>
        <dbReference type="Proteomes" id="UP001162060"/>
    </source>
</evidence>
<dbReference type="EMBL" id="CAKLBY020000192">
    <property type="protein sequence ID" value="CAK7932898.1"/>
    <property type="molecule type" value="Genomic_DNA"/>
</dbReference>
<proteinExistence type="inferred from homology"/>
<evidence type="ECO:0000256" key="1">
    <source>
        <dbReference type="ARBA" id="ARBA00004141"/>
    </source>
</evidence>
<comment type="subcellular location">
    <subcellularLocation>
        <location evidence="1">Membrane</location>
        <topology evidence="1">Multi-pass membrane protein</topology>
    </subcellularLocation>
</comment>
<evidence type="ECO:0000256" key="5">
    <source>
        <dbReference type="ARBA" id="ARBA00023136"/>
    </source>
</evidence>
<dbReference type="AlphaFoldDB" id="A0AAV1UGV5"/>
<dbReference type="GO" id="GO:0016020">
    <property type="term" value="C:membrane"/>
    <property type="evidence" value="ECO:0007669"/>
    <property type="project" value="UniProtKB-SubCell"/>
</dbReference>
<gene>
    <name evidence="7" type="ORF">PM001_LOCUS18048</name>
</gene>
<evidence type="ECO:0000313" key="7">
    <source>
        <dbReference type="EMBL" id="CAK7932898.1"/>
    </source>
</evidence>
<protein>
    <recommendedName>
        <fullName evidence="9">Vacuolar protein sorting 55</fullName>
    </recommendedName>
</protein>
<feature type="transmembrane region" description="Helical" evidence="6">
    <location>
        <begin position="97"/>
        <end position="115"/>
    </location>
</feature>
<keyword evidence="4 6" id="KW-1133">Transmembrane helix</keyword>
<dbReference type="Pfam" id="PF04133">
    <property type="entry name" value="Vps55"/>
    <property type="match status" value="1"/>
</dbReference>
<accession>A0AAV1UGV5</accession>
<evidence type="ECO:0008006" key="9">
    <source>
        <dbReference type="Google" id="ProtNLM"/>
    </source>
</evidence>
<reference evidence="7" key="1">
    <citation type="submission" date="2024-01" db="EMBL/GenBank/DDBJ databases">
        <authorList>
            <person name="Webb A."/>
        </authorList>
    </citation>
    <scope>NUCLEOTIDE SEQUENCE</scope>
    <source>
        <strain evidence="7">Pm1</strain>
    </source>
</reference>
<name>A0AAV1UGV5_9STRA</name>
<evidence type="ECO:0000256" key="6">
    <source>
        <dbReference type="SAM" id="Phobius"/>
    </source>
</evidence>
<dbReference type="Proteomes" id="UP001162060">
    <property type="component" value="Unassembled WGS sequence"/>
</dbReference>
<evidence type="ECO:0000256" key="4">
    <source>
        <dbReference type="ARBA" id="ARBA00022989"/>
    </source>
</evidence>
<keyword evidence="3 6" id="KW-0812">Transmembrane</keyword>
<evidence type="ECO:0000256" key="2">
    <source>
        <dbReference type="ARBA" id="ARBA00005645"/>
    </source>
</evidence>
<keyword evidence="5 6" id="KW-0472">Membrane</keyword>
<feature type="transmembrane region" description="Helical" evidence="6">
    <location>
        <begin position="65"/>
        <end position="85"/>
    </location>
</feature>
<evidence type="ECO:0000256" key="3">
    <source>
        <dbReference type="ARBA" id="ARBA00022692"/>
    </source>
</evidence>
<sequence length="118" mass="12683">MKFYTRLSVAGLLLLLALGGVIVASAAYSTSWGLFVLCPYVLLPMTAAVFSNLAGGEDPSAWTNFGCFFEAFLWTSTVAIPSILYRVDALDISQVCWLMASSVLVFASFMSLVFTSGD</sequence>
<organism evidence="7 8">
    <name type="scientific">Peronospora matthiolae</name>
    <dbReference type="NCBI Taxonomy" id="2874970"/>
    <lineage>
        <taxon>Eukaryota</taxon>
        <taxon>Sar</taxon>
        <taxon>Stramenopiles</taxon>
        <taxon>Oomycota</taxon>
        <taxon>Peronosporomycetes</taxon>
        <taxon>Peronosporales</taxon>
        <taxon>Peronosporaceae</taxon>
        <taxon>Peronospora</taxon>
    </lineage>
</organism>
<feature type="transmembrane region" description="Helical" evidence="6">
    <location>
        <begin position="33"/>
        <end position="53"/>
    </location>
</feature>
<comment type="caution">
    <text evidence="7">The sequence shown here is derived from an EMBL/GenBank/DDBJ whole genome shotgun (WGS) entry which is preliminary data.</text>
</comment>
<dbReference type="InterPro" id="IPR007262">
    <property type="entry name" value="Vps55/LEPROT"/>
</dbReference>
<comment type="similarity">
    <text evidence="2">Belongs to the OB-RGRP/VPS55 family.</text>
</comment>